<name>A0A9J6G7M5_HAELO</name>
<dbReference type="PANTHER" id="PTHR46888:SF1">
    <property type="entry name" value="RIBONUCLEASE H"/>
    <property type="match status" value="1"/>
</dbReference>
<evidence type="ECO:0000313" key="1">
    <source>
        <dbReference type="EMBL" id="KAH9370444.1"/>
    </source>
</evidence>
<dbReference type="Proteomes" id="UP000821853">
    <property type="component" value="Chromosome 3"/>
</dbReference>
<accession>A0A9J6G7M5</accession>
<dbReference type="InterPro" id="IPR038269">
    <property type="entry name" value="SCAN_sf"/>
</dbReference>
<keyword evidence="2" id="KW-1185">Reference proteome</keyword>
<comment type="caution">
    <text evidence="1">The sequence shown here is derived from an EMBL/GenBank/DDBJ whole genome shotgun (WGS) entry which is preliminary data.</text>
</comment>
<proteinExistence type="predicted"/>
<dbReference type="VEuPathDB" id="VectorBase:HLOH_052647"/>
<sequence>MRFREEWWGQIAFILIAERVAYLSTRLTPAQHRDYDVLKKVVLDDLKLSAAEYQKRFLAATRRRTETWRSFATRLQSYLNLYMEARKISSFEQLLNLLVADQIKTGLTEEAAKLLNCVKAKIGLRPVS</sequence>
<dbReference type="SUPFAM" id="SSF47353">
    <property type="entry name" value="Retrovirus capsid dimerization domain-like"/>
    <property type="match status" value="1"/>
</dbReference>
<evidence type="ECO:0000313" key="2">
    <source>
        <dbReference type="Proteomes" id="UP000821853"/>
    </source>
</evidence>
<dbReference type="AlphaFoldDB" id="A0A9J6G7M5"/>
<reference evidence="1 2" key="1">
    <citation type="journal article" date="2020" name="Cell">
        <title>Large-Scale Comparative Analyses of Tick Genomes Elucidate Their Genetic Diversity and Vector Capacities.</title>
        <authorList>
            <consortium name="Tick Genome and Microbiome Consortium (TIGMIC)"/>
            <person name="Jia N."/>
            <person name="Wang J."/>
            <person name="Shi W."/>
            <person name="Du L."/>
            <person name="Sun Y."/>
            <person name="Zhan W."/>
            <person name="Jiang J.F."/>
            <person name="Wang Q."/>
            <person name="Zhang B."/>
            <person name="Ji P."/>
            <person name="Bell-Sakyi L."/>
            <person name="Cui X.M."/>
            <person name="Yuan T.T."/>
            <person name="Jiang B.G."/>
            <person name="Yang W.F."/>
            <person name="Lam T.T."/>
            <person name="Chang Q.C."/>
            <person name="Ding S.J."/>
            <person name="Wang X.J."/>
            <person name="Zhu J.G."/>
            <person name="Ruan X.D."/>
            <person name="Zhao L."/>
            <person name="Wei J.T."/>
            <person name="Ye R.Z."/>
            <person name="Que T.C."/>
            <person name="Du C.H."/>
            <person name="Zhou Y.H."/>
            <person name="Cheng J.X."/>
            <person name="Dai P.F."/>
            <person name="Guo W.B."/>
            <person name="Han X.H."/>
            <person name="Huang E.J."/>
            <person name="Li L.F."/>
            <person name="Wei W."/>
            <person name="Gao Y.C."/>
            <person name="Liu J.Z."/>
            <person name="Shao H.Z."/>
            <person name="Wang X."/>
            <person name="Wang C.C."/>
            <person name="Yang T.C."/>
            <person name="Huo Q.B."/>
            <person name="Li W."/>
            <person name="Chen H.Y."/>
            <person name="Chen S.E."/>
            <person name="Zhou L.G."/>
            <person name="Ni X.B."/>
            <person name="Tian J.H."/>
            <person name="Sheng Y."/>
            <person name="Liu T."/>
            <person name="Pan Y.S."/>
            <person name="Xia L.Y."/>
            <person name="Li J."/>
            <person name="Zhao F."/>
            <person name="Cao W.C."/>
        </authorList>
    </citation>
    <scope>NUCLEOTIDE SEQUENCE [LARGE SCALE GENOMIC DNA]</scope>
    <source>
        <strain evidence="1">HaeL-2018</strain>
    </source>
</reference>
<protein>
    <submittedName>
        <fullName evidence="1">Uncharacterized protein</fullName>
    </submittedName>
</protein>
<dbReference type="PANTHER" id="PTHR46888">
    <property type="entry name" value="ZINC KNUCKLE DOMAINCONTAINING PROTEIN-RELATED"/>
    <property type="match status" value="1"/>
</dbReference>
<dbReference type="Gene3D" id="1.10.4020.10">
    <property type="entry name" value="DNA breaking-rejoining enzymes"/>
    <property type="match status" value="1"/>
</dbReference>
<dbReference type="OrthoDB" id="6437161at2759"/>
<gene>
    <name evidence="1" type="ORF">HPB48_000310</name>
</gene>
<organism evidence="1 2">
    <name type="scientific">Haemaphysalis longicornis</name>
    <name type="common">Bush tick</name>
    <dbReference type="NCBI Taxonomy" id="44386"/>
    <lineage>
        <taxon>Eukaryota</taxon>
        <taxon>Metazoa</taxon>
        <taxon>Ecdysozoa</taxon>
        <taxon>Arthropoda</taxon>
        <taxon>Chelicerata</taxon>
        <taxon>Arachnida</taxon>
        <taxon>Acari</taxon>
        <taxon>Parasitiformes</taxon>
        <taxon>Ixodida</taxon>
        <taxon>Ixodoidea</taxon>
        <taxon>Ixodidae</taxon>
        <taxon>Haemaphysalinae</taxon>
        <taxon>Haemaphysalis</taxon>
    </lineage>
</organism>
<dbReference type="EMBL" id="JABSTR010000005">
    <property type="protein sequence ID" value="KAH9370444.1"/>
    <property type="molecule type" value="Genomic_DNA"/>
</dbReference>